<gene>
    <name evidence="2" type="ORF">FPL22_02650</name>
</gene>
<protein>
    <submittedName>
        <fullName evidence="2">Chromosome partitioning protein ParB</fullName>
    </submittedName>
</protein>
<keyword evidence="3" id="KW-1185">Reference proteome</keyword>
<proteinExistence type="predicted"/>
<reference evidence="2 3" key="1">
    <citation type="submission" date="2019-07" db="EMBL/GenBank/DDBJ databases">
        <title>Description of 53C-WASEF.</title>
        <authorList>
            <person name="Pitt A."/>
            <person name="Hahn M.W."/>
        </authorList>
    </citation>
    <scope>NUCLEOTIDE SEQUENCE [LARGE SCALE GENOMIC DNA]</scope>
    <source>
        <strain evidence="2 3">53C-WASEF</strain>
    </source>
</reference>
<dbReference type="OrthoDB" id="189843at2"/>
<feature type="compositionally biased region" description="Gly residues" evidence="1">
    <location>
        <begin position="179"/>
        <end position="197"/>
    </location>
</feature>
<dbReference type="SUPFAM" id="SSF110849">
    <property type="entry name" value="ParB/Sulfiredoxin"/>
    <property type="match status" value="1"/>
</dbReference>
<evidence type="ECO:0000256" key="1">
    <source>
        <dbReference type="SAM" id="MobiDB-lite"/>
    </source>
</evidence>
<organism evidence="2 3">
    <name type="scientific">Rariglobus hedericola</name>
    <dbReference type="NCBI Taxonomy" id="2597822"/>
    <lineage>
        <taxon>Bacteria</taxon>
        <taxon>Pseudomonadati</taxon>
        <taxon>Verrucomicrobiota</taxon>
        <taxon>Opitutia</taxon>
        <taxon>Opitutales</taxon>
        <taxon>Opitutaceae</taxon>
        <taxon>Rariglobus</taxon>
    </lineage>
</organism>
<dbReference type="Gene3D" id="3.90.1530.10">
    <property type="entry name" value="Conserved hypothetical protein from pyrococcus furiosus pfu- 392566-001, ParB domain"/>
    <property type="match status" value="1"/>
</dbReference>
<dbReference type="AlphaFoldDB" id="A0A556QST9"/>
<name>A0A556QST9_9BACT</name>
<feature type="compositionally biased region" description="Basic and acidic residues" evidence="1">
    <location>
        <begin position="144"/>
        <end position="178"/>
    </location>
</feature>
<comment type="caution">
    <text evidence="2">The sequence shown here is derived from an EMBL/GenBank/DDBJ whole genome shotgun (WGS) entry which is preliminary data.</text>
</comment>
<sequence length="284" mass="30841">MQTLSLDSIDIYSGTQTRVKTSEEAIESYAEEMKNGAEFPPISVYFDGATYWLADGFHRYLATKRNESLTIRAEVQPGGRGDALKHALGANATNGLHRNNSDKRNVVEIALEEWPGMANPVIAEICKVSPELVRTRRNEMVQSGRIEKAGKVTGRDGKEYPAEVEKVARGKEEKRSSEGEGGGGRPQGGGDGPGSLGGSNMELEREAREMIRRGEINPFELKTLTTANAHDYAATVINLLGTMKPGDPQRRAGLQRIKRWVEKALAGEVDTTAAVDGVEAAMLA</sequence>
<feature type="region of interest" description="Disordered" evidence="1">
    <location>
        <begin position="144"/>
        <end position="200"/>
    </location>
</feature>
<dbReference type="EMBL" id="VMBG01000001">
    <property type="protein sequence ID" value="TSJ79704.1"/>
    <property type="molecule type" value="Genomic_DNA"/>
</dbReference>
<accession>A0A556QST9</accession>
<dbReference type="Proteomes" id="UP000315648">
    <property type="component" value="Unassembled WGS sequence"/>
</dbReference>
<evidence type="ECO:0000313" key="3">
    <source>
        <dbReference type="Proteomes" id="UP000315648"/>
    </source>
</evidence>
<dbReference type="InterPro" id="IPR036086">
    <property type="entry name" value="ParB/Sulfiredoxin_sf"/>
</dbReference>
<evidence type="ECO:0000313" key="2">
    <source>
        <dbReference type="EMBL" id="TSJ79704.1"/>
    </source>
</evidence>